<proteinExistence type="predicted"/>
<organism evidence="1 2">
    <name type="scientific">Aliikangiella marina</name>
    <dbReference type="NCBI Taxonomy" id="1712262"/>
    <lineage>
        <taxon>Bacteria</taxon>
        <taxon>Pseudomonadati</taxon>
        <taxon>Pseudomonadota</taxon>
        <taxon>Gammaproteobacteria</taxon>
        <taxon>Oceanospirillales</taxon>
        <taxon>Pleioneaceae</taxon>
        <taxon>Aliikangiella</taxon>
    </lineage>
</organism>
<name>A0A545THZ1_9GAMM</name>
<dbReference type="Pfam" id="PF14112">
    <property type="entry name" value="DUF4284"/>
    <property type="match status" value="1"/>
</dbReference>
<keyword evidence="2" id="KW-1185">Reference proteome</keyword>
<dbReference type="Proteomes" id="UP000317839">
    <property type="component" value="Unassembled WGS sequence"/>
</dbReference>
<sequence length="155" mass="18329">MQGRTLKKKHTSQFWVGKFDSSERFYNFVGEDPEYWSEENEGRNDFPLSKFIASQNQTWFDHDFIEAGFNQAETGVREKFKAYSYIEQWADRVEEKAKLLGMEDLNAFIMMGIDESPKQERHLQVSTPCSYKAEGIKLVYLGEFSYIHDYSWMKS</sequence>
<gene>
    <name evidence="1" type="ORF">FLL45_02490</name>
</gene>
<protein>
    <submittedName>
        <fullName evidence="1">Uncharacterized protein</fullName>
    </submittedName>
</protein>
<evidence type="ECO:0000313" key="2">
    <source>
        <dbReference type="Proteomes" id="UP000317839"/>
    </source>
</evidence>
<dbReference type="EMBL" id="VIKR01000001">
    <property type="protein sequence ID" value="TQV76844.1"/>
    <property type="molecule type" value="Genomic_DNA"/>
</dbReference>
<dbReference type="AlphaFoldDB" id="A0A545THZ1"/>
<comment type="caution">
    <text evidence="1">The sequence shown here is derived from an EMBL/GenBank/DDBJ whole genome shotgun (WGS) entry which is preliminary data.</text>
</comment>
<reference evidence="1 2" key="1">
    <citation type="submission" date="2019-06" db="EMBL/GenBank/DDBJ databases">
        <title>Draft genome of Aliikangiella marina GYP-15.</title>
        <authorList>
            <person name="Wang G."/>
        </authorList>
    </citation>
    <scope>NUCLEOTIDE SEQUENCE [LARGE SCALE GENOMIC DNA]</scope>
    <source>
        <strain evidence="1 2">GYP-15</strain>
    </source>
</reference>
<accession>A0A545THZ1</accession>
<evidence type="ECO:0000313" key="1">
    <source>
        <dbReference type="EMBL" id="TQV76844.1"/>
    </source>
</evidence>
<dbReference type="InterPro" id="IPR025560">
    <property type="entry name" value="Imm22"/>
</dbReference>
<dbReference type="OrthoDB" id="5186491at2"/>